<evidence type="ECO:0000256" key="2">
    <source>
        <dbReference type="ARBA" id="ARBA00006254"/>
    </source>
</evidence>
<proteinExistence type="inferred from homology"/>
<dbReference type="InterPro" id="IPR039776">
    <property type="entry name" value="Pds5"/>
</dbReference>
<evidence type="ECO:0000256" key="7">
    <source>
        <dbReference type="ARBA" id="ARBA00023204"/>
    </source>
</evidence>
<dbReference type="PANTHER" id="PTHR12663">
    <property type="entry name" value="ANDROGEN INDUCED INHIBITOR OF PROLIFERATION AS3 / PDS5-RELATED"/>
    <property type="match status" value="1"/>
</dbReference>
<feature type="region of interest" description="Disordered" evidence="11">
    <location>
        <begin position="609"/>
        <end position="671"/>
    </location>
</feature>
<feature type="region of interest" description="Disordered" evidence="11">
    <location>
        <begin position="750"/>
        <end position="840"/>
    </location>
</feature>
<reference evidence="13" key="1">
    <citation type="journal article" date="2020" name="Nat. Commun.">
        <title>Genome sequence of the cluster root forming white lupin.</title>
        <authorList>
            <person name="Hufnagel B."/>
            <person name="Marques A."/>
            <person name="Soriano A."/>
            <person name="Marques L."/>
            <person name="Divol F."/>
            <person name="Doumas P."/>
            <person name="Sallet E."/>
            <person name="Mancinotti D."/>
            <person name="Carrere S."/>
            <person name="Marande W."/>
            <person name="Arribat S."/>
            <person name="Keller J."/>
            <person name="Huneau C."/>
            <person name="Blein T."/>
            <person name="Aime D."/>
            <person name="Laguerre M."/>
            <person name="Taylor J."/>
            <person name="Schubert V."/>
            <person name="Nelson M."/>
            <person name="Geu-Flores F."/>
            <person name="Crespi M."/>
            <person name="Gallardo-Guerrero K."/>
            <person name="Delaux P.-M."/>
            <person name="Salse J."/>
            <person name="Berges H."/>
            <person name="Guyot R."/>
            <person name="Gouzy J."/>
            <person name="Peret B."/>
        </authorList>
    </citation>
    <scope>NUCLEOTIDE SEQUENCE [LARGE SCALE GENOMIC DNA]</scope>
    <source>
        <strain evidence="13">cv. Amiga</strain>
    </source>
</reference>
<gene>
    <name evidence="12" type="ORF">Lalb_Chr25g0278901</name>
</gene>
<evidence type="ECO:0000256" key="5">
    <source>
        <dbReference type="ARBA" id="ARBA00022763"/>
    </source>
</evidence>
<feature type="compositionally biased region" description="Basic and acidic residues" evidence="11">
    <location>
        <begin position="820"/>
        <end position="830"/>
    </location>
</feature>
<comment type="caution">
    <text evidence="12">The sequence shown here is derived from an EMBL/GenBank/DDBJ whole genome shotgun (WGS) entry which is preliminary data.</text>
</comment>
<name>A0A6A4N1K6_LUPAL</name>
<comment type="function">
    <text evidence="10">Cohesin cofactor dispensable during the meiotic division but playing an important role in DNA repair by homologous recombination (HR) probably by helping SMC5/SMC6 complex. Regulator of sister chromatid cohesion in mitosis which may stabilize cohesin complex association with chromatin. May couple sister chromatid cohesion during mitosis to DNA replication. Cohesion ensures that chromosome partitioning is accurate in both meiotic and mitotic cells and plays an important role in DNA repair.</text>
</comment>
<feature type="compositionally biased region" description="Polar residues" evidence="11">
    <location>
        <begin position="404"/>
        <end position="418"/>
    </location>
</feature>
<evidence type="ECO:0000256" key="1">
    <source>
        <dbReference type="ARBA" id="ARBA00004123"/>
    </source>
</evidence>
<dbReference type="InterPro" id="IPR016024">
    <property type="entry name" value="ARM-type_fold"/>
</dbReference>
<keyword evidence="5" id="KW-0227">DNA damage</keyword>
<keyword evidence="8" id="KW-0539">Nucleus</keyword>
<dbReference type="GO" id="GO:0000785">
    <property type="term" value="C:chromatin"/>
    <property type="evidence" value="ECO:0007669"/>
    <property type="project" value="TreeGrafter"/>
</dbReference>
<evidence type="ECO:0000313" key="13">
    <source>
        <dbReference type="Proteomes" id="UP000447434"/>
    </source>
</evidence>
<feature type="compositionally biased region" description="Basic residues" evidence="11">
    <location>
        <begin position="530"/>
        <end position="539"/>
    </location>
</feature>
<dbReference type="OrthoDB" id="200660at2759"/>
<dbReference type="GO" id="GO:0035825">
    <property type="term" value="P:homologous recombination"/>
    <property type="evidence" value="ECO:0007669"/>
    <property type="project" value="UniProtKB-ARBA"/>
</dbReference>
<evidence type="ECO:0000256" key="9">
    <source>
        <dbReference type="ARBA" id="ARBA00023306"/>
    </source>
</evidence>
<dbReference type="SUPFAM" id="SSF48371">
    <property type="entry name" value="ARM repeat"/>
    <property type="match status" value="1"/>
</dbReference>
<dbReference type="AlphaFoldDB" id="A0A6A4N1K6"/>
<feature type="region of interest" description="Disordered" evidence="11">
    <location>
        <begin position="312"/>
        <end position="588"/>
    </location>
</feature>
<evidence type="ECO:0000313" key="12">
    <source>
        <dbReference type="EMBL" id="KAE9584512.1"/>
    </source>
</evidence>
<keyword evidence="9" id="KW-0131">Cell cycle</keyword>
<evidence type="ECO:0000256" key="3">
    <source>
        <dbReference type="ARBA" id="ARBA00022618"/>
    </source>
</evidence>
<dbReference type="GO" id="GO:0005634">
    <property type="term" value="C:nucleus"/>
    <property type="evidence" value="ECO:0007669"/>
    <property type="project" value="UniProtKB-SubCell"/>
</dbReference>
<evidence type="ECO:0000256" key="4">
    <source>
        <dbReference type="ARBA" id="ARBA00022737"/>
    </source>
</evidence>
<evidence type="ECO:0000256" key="6">
    <source>
        <dbReference type="ARBA" id="ARBA00022776"/>
    </source>
</evidence>
<dbReference type="Gene3D" id="2.30.30.140">
    <property type="match status" value="1"/>
</dbReference>
<evidence type="ECO:0000256" key="11">
    <source>
        <dbReference type="SAM" id="MobiDB-lite"/>
    </source>
</evidence>
<dbReference type="GO" id="GO:0006281">
    <property type="term" value="P:DNA repair"/>
    <property type="evidence" value="ECO:0007669"/>
    <property type="project" value="UniProtKB-KW"/>
</dbReference>
<dbReference type="Proteomes" id="UP000447434">
    <property type="component" value="Chromosome 25"/>
</dbReference>
<keyword evidence="6" id="KW-0498">Mitosis</keyword>
<keyword evidence="13" id="KW-1185">Reference proteome</keyword>
<dbReference type="GO" id="GO:0007064">
    <property type="term" value="P:mitotic sister chromatid cohesion"/>
    <property type="evidence" value="ECO:0007669"/>
    <property type="project" value="InterPro"/>
</dbReference>
<dbReference type="Pfam" id="PF20168">
    <property type="entry name" value="PDS5"/>
    <property type="match status" value="1"/>
</dbReference>
<comment type="similarity">
    <text evidence="2">Belongs to the PDS5 family.</text>
</comment>
<keyword evidence="4" id="KW-0677">Repeat</keyword>
<sequence>MSSPSNDNELDTIKRLKHLGMKLLKSLSHQFHNHLLQILNELALVLSTVDQAPTEPIQKSLVPSMKALISDELLKHTDEDVKISVTCCITEITRIAAPEAPYDDDHMKEIFKLIVASFEKLSHVSGCCYEKVLTIIDNVAKVRLCLVMLDLECDDLVIEMFQHFLKNIRSNHLRHVIDCMETIMTLVLDESEEISSDLLRPLLDSVRKENQTISPISWTLGEKVITNCAVTLKPYLMKAVESSGRALDKYAQIVATICQNGSESPQRNHSNGSKDKVVLAAEKNLDVLRDEDKQHSDETKGHEPDITCVIDAQTMDDTKPNIRSVGVSASTKDAEVIKKPISKRKKHLDPTTHSESINRKTNAENGNLESEQEPKSETQQNTVPRKRGRKPNSLLHAEEGYDNSWISKGTESGKSTLSRKARDSSCAFSPSENPASRKELQLKPKNASEALVSGPRNEKIVKPAQSRKTQDIGNVVPLDESPASHKDNALSQPLDMSKGRKASVSKPKTGEHTHVASPSTNDSIPDGSRSKKSRSRKRSRTDNEDDDSKSVSKLNECNLNPLLKETSLESTGVRLEKEPEARKDAEAKPQISIRRIKFRWKDEKTAMAPESAVTEIETKASRDNKRRLSATPEKDVNESSTIKELNTKSANPQARRRRNHTTASETRDHGDSLVGSRIKVWWPMDKTFYEGVVESYDPVKGKHKILYADGEVEVLNLKKQRWEVIAVDVSPDEEQGFALHKLAEASDIAQKIKEEPDVESDKGNDIDFRSRGRTSASISKSGYAKSAVKSVDTYADKSMDDQPGTASGKDTATKPRSKRMKTDSDSDNKTNKPKTNGIEN</sequence>
<dbReference type="PANTHER" id="PTHR12663:SF69">
    <property type="entry name" value="SISTER CHROMATID COHESION PROTEIN PDS5 HOMOLOG E"/>
    <property type="match status" value="1"/>
</dbReference>
<dbReference type="FunFam" id="2.30.30.140:FF:000033">
    <property type="entry name" value="Binding protein"/>
    <property type="match status" value="1"/>
</dbReference>
<comment type="subcellular location">
    <subcellularLocation>
        <location evidence="1">Nucleus</location>
    </subcellularLocation>
</comment>
<protein>
    <submittedName>
        <fullName evidence="12">Uncharacterized protein</fullName>
    </submittedName>
</protein>
<accession>A0A6A4N1K6</accession>
<dbReference type="CDD" id="cd20404">
    <property type="entry name" value="Tudor_Agenet_AtEML-like"/>
    <property type="match status" value="1"/>
</dbReference>
<dbReference type="EMBL" id="WOCE01000025">
    <property type="protein sequence ID" value="KAE9584512.1"/>
    <property type="molecule type" value="Genomic_DNA"/>
</dbReference>
<feature type="compositionally biased region" description="Basic and acidic residues" evidence="11">
    <location>
        <begin position="750"/>
        <end position="770"/>
    </location>
</feature>
<evidence type="ECO:0000256" key="10">
    <source>
        <dbReference type="ARBA" id="ARBA00058864"/>
    </source>
</evidence>
<feature type="compositionally biased region" description="Basic and acidic residues" evidence="11">
    <location>
        <begin position="574"/>
        <end position="587"/>
    </location>
</feature>
<feature type="compositionally biased region" description="Basic and acidic residues" evidence="11">
    <location>
        <begin position="348"/>
        <end position="362"/>
    </location>
</feature>
<dbReference type="GO" id="GO:0051301">
    <property type="term" value="P:cell division"/>
    <property type="evidence" value="ECO:0007669"/>
    <property type="project" value="UniProtKB-KW"/>
</dbReference>
<organism evidence="12 13">
    <name type="scientific">Lupinus albus</name>
    <name type="common">White lupine</name>
    <name type="synonym">Lupinus termis</name>
    <dbReference type="NCBI Taxonomy" id="3870"/>
    <lineage>
        <taxon>Eukaryota</taxon>
        <taxon>Viridiplantae</taxon>
        <taxon>Streptophyta</taxon>
        <taxon>Embryophyta</taxon>
        <taxon>Tracheophyta</taxon>
        <taxon>Spermatophyta</taxon>
        <taxon>Magnoliopsida</taxon>
        <taxon>eudicotyledons</taxon>
        <taxon>Gunneridae</taxon>
        <taxon>Pentapetalae</taxon>
        <taxon>rosids</taxon>
        <taxon>fabids</taxon>
        <taxon>Fabales</taxon>
        <taxon>Fabaceae</taxon>
        <taxon>Papilionoideae</taxon>
        <taxon>50 kb inversion clade</taxon>
        <taxon>genistoids sensu lato</taxon>
        <taxon>core genistoids</taxon>
        <taxon>Genisteae</taxon>
        <taxon>Lupinus</taxon>
    </lineage>
</organism>
<keyword evidence="7" id="KW-0234">DNA repair</keyword>
<feature type="compositionally biased region" description="Polar residues" evidence="11">
    <location>
        <begin position="638"/>
        <end position="652"/>
    </location>
</feature>
<keyword evidence="3" id="KW-0132">Cell division</keyword>
<dbReference type="GO" id="GO:0009556">
    <property type="term" value="P:microsporogenesis"/>
    <property type="evidence" value="ECO:0007669"/>
    <property type="project" value="UniProtKB-ARBA"/>
</dbReference>
<evidence type="ECO:0000256" key="8">
    <source>
        <dbReference type="ARBA" id="ARBA00023242"/>
    </source>
</evidence>
<dbReference type="SUPFAM" id="SSF63748">
    <property type="entry name" value="Tudor/PWWP/MBT"/>
    <property type="match status" value="1"/>
</dbReference>